<feature type="region of interest" description="Disordered" evidence="2">
    <location>
        <begin position="417"/>
        <end position="496"/>
    </location>
</feature>
<keyword evidence="1" id="KW-0175">Coiled coil</keyword>
<dbReference type="Proteomes" id="UP000015441">
    <property type="component" value="Unassembled WGS sequence"/>
</dbReference>
<feature type="coiled-coil region" evidence="1">
    <location>
        <begin position="159"/>
        <end position="249"/>
    </location>
</feature>
<name>N1J9E6_BLUG1</name>
<keyword evidence="4" id="KW-1185">Reference proteome</keyword>
<reference evidence="3 4" key="1">
    <citation type="journal article" date="2010" name="Science">
        <title>Genome expansion and gene loss in powdery mildew fungi reveal tradeoffs in extreme parasitism.</title>
        <authorList>
            <person name="Spanu P.D."/>
            <person name="Abbott J.C."/>
            <person name="Amselem J."/>
            <person name="Burgis T.A."/>
            <person name="Soanes D.M."/>
            <person name="Stueber K."/>
            <person name="Ver Loren van Themaat E."/>
            <person name="Brown J.K.M."/>
            <person name="Butcher S.A."/>
            <person name="Gurr S.J."/>
            <person name="Lebrun M.-H."/>
            <person name="Ridout C.J."/>
            <person name="Schulze-Lefert P."/>
            <person name="Talbot N.J."/>
            <person name="Ahmadinejad N."/>
            <person name="Ametz C."/>
            <person name="Barton G.R."/>
            <person name="Benjdia M."/>
            <person name="Bidzinski P."/>
            <person name="Bindschedler L.V."/>
            <person name="Both M."/>
            <person name="Brewer M.T."/>
            <person name="Cadle-Davidson L."/>
            <person name="Cadle-Davidson M.M."/>
            <person name="Collemare J."/>
            <person name="Cramer R."/>
            <person name="Frenkel O."/>
            <person name="Godfrey D."/>
            <person name="Harriman J."/>
            <person name="Hoede C."/>
            <person name="King B.C."/>
            <person name="Klages S."/>
            <person name="Kleemann J."/>
            <person name="Knoll D."/>
            <person name="Koti P.S."/>
            <person name="Kreplak J."/>
            <person name="Lopez-Ruiz F.J."/>
            <person name="Lu X."/>
            <person name="Maekawa T."/>
            <person name="Mahanil S."/>
            <person name="Micali C."/>
            <person name="Milgroom M.G."/>
            <person name="Montana G."/>
            <person name="Noir S."/>
            <person name="O'Connell R.J."/>
            <person name="Oberhaensli S."/>
            <person name="Parlange F."/>
            <person name="Pedersen C."/>
            <person name="Quesneville H."/>
            <person name="Reinhardt R."/>
            <person name="Rott M."/>
            <person name="Sacristan S."/>
            <person name="Schmidt S.M."/>
            <person name="Schoen M."/>
            <person name="Skamnioti P."/>
            <person name="Sommer H."/>
            <person name="Stephens A."/>
            <person name="Takahara H."/>
            <person name="Thordal-Christensen H."/>
            <person name="Vigouroux M."/>
            <person name="Wessling R."/>
            <person name="Wicker T."/>
            <person name="Panstruga R."/>
        </authorList>
    </citation>
    <scope>NUCLEOTIDE SEQUENCE [LARGE SCALE GENOMIC DNA]</scope>
    <source>
        <strain evidence="3">DH14</strain>
    </source>
</reference>
<comment type="caution">
    <text evidence="3">The sequence shown here is derived from an EMBL/GenBank/DDBJ whole genome shotgun (WGS) entry which is preliminary data.</text>
</comment>
<dbReference type="EMBL" id="CAUH01003409">
    <property type="protein sequence ID" value="CCU77155.1"/>
    <property type="molecule type" value="Genomic_DNA"/>
</dbReference>
<dbReference type="STRING" id="546991.N1J9E6"/>
<dbReference type="HOGENOM" id="CLU_008442_1_0_1"/>
<dbReference type="AlphaFoldDB" id="N1J9E6"/>
<evidence type="ECO:0000313" key="4">
    <source>
        <dbReference type="Proteomes" id="UP000015441"/>
    </source>
</evidence>
<dbReference type="eggNOG" id="ENOG502S0V0">
    <property type="taxonomic scope" value="Eukaryota"/>
</dbReference>
<organism evidence="3 4">
    <name type="scientific">Blumeria graminis f. sp. hordei (strain DH14)</name>
    <name type="common">Barley powdery mildew</name>
    <name type="synonym">Oidium monilioides f. sp. hordei</name>
    <dbReference type="NCBI Taxonomy" id="546991"/>
    <lineage>
        <taxon>Eukaryota</taxon>
        <taxon>Fungi</taxon>
        <taxon>Dikarya</taxon>
        <taxon>Ascomycota</taxon>
        <taxon>Pezizomycotina</taxon>
        <taxon>Leotiomycetes</taxon>
        <taxon>Erysiphales</taxon>
        <taxon>Erysiphaceae</taxon>
        <taxon>Blumeria</taxon>
        <taxon>Blumeria hordei</taxon>
    </lineage>
</organism>
<evidence type="ECO:0000313" key="3">
    <source>
        <dbReference type="EMBL" id="CCU77155.1"/>
    </source>
</evidence>
<evidence type="ECO:0000256" key="2">
    <source>
        <dbReference type="SAM" id="MobiDB-lite"/>
    </source>
</evidence>
<evidence type="ECO:0000256" key="1">
    <source>
        <dbReference type="SAM" id="Coils"/>
    </source>
</evidence>
<feature type="compositionally biased region" description="Low complexity" evidence="2">
    <location>
        <begin position="484"/>
        <end position="496"/>
    </location>
</feature>
<dbReference type="OrthoDB" id="4088568at2759"/>
<feature type="compositionally biased region" description="Basic residues" evidence="2">
    <location>
        <begin position="417"/>
        <end position="433"/>
    </location>
</feature>
<accession>N1J9E6</accession>
<feature type="compositionally biased region" description="Polar residues" evidence="2">
    <location>
        <begin position="460"/>
        <end position="470"/>
    </location>
</feature>
<sequence length="795" mass="90484">MIDRLDASERRKEELTKKSPLWGTRDLSHSPYEHRMTDCAARRPLGRFSKDSSITFRTDRTSARCRQQALSEITATHFAQEKNDELDRLITQIPKAYTPKSTPDLRCCCGKVECAFTKKNHIALEQLETEVRTAAQIGQALLARHKQFMHDAERDFLVMDMKQEKLEDDKKELEKQNIQKQEENRQLYNQLEELNCSVAHSESYIKALEETLDSTRYEFRRLQSLASRTQELENQLSTLEQEQEVLQNTIWTTQELEQNAVKRWKTAEQRLSNLQDQLEYLGSEAYEEKKRHAEVLARMKKHEVLERNLGIAAARLKGVGAVSSLLKSNNQHVVSHFAKDVLQDNVDLQLGMAELRQMLLVSNDEVQILRERLMQHQIPDQFESLARASTLRSELARDNNTKTPTSTQYLHIHHHYHGSFKRDNLRRHKRKRNPNGNCYDNPLEPLQLRNRRHYDDCSLPSKSSVASNPRTPLKKRWSPQMFQSSELSPSSATSSLHSSLRNSLTFDRGTDFNLSSPTSPGSSVDHYSPLYEMQKKDNGSAGPGNRIAYGNRNSEVNALEAQSIQSRLDEYTVQLGGTQGPDPEDVNCRKTYRSELMNKASRKSITSGSDIDIHTLESQTSQIHTYYGNALLHPHLGFPSIASSRGTITSFSFVTACPTLTRQNHQSTSTFLSAVLTKHVRFSTNHRRSFSSAGSLDSKGKFRDWVRGRLRFNQSSNSDTHSLDCTDALMKGLGSGRASHTSLVIATRLPGVNQKGPVPGFVRKIKVRPTQASSVEESYCALYRNLIEDIETLPL</sequence>
<proteinExistence type="predicted"/>
<gene>
    <name evidence="3" type="ORF">BGHDH14_bgh02759</name>
</gene>
<dbReference type="InParanoid" id="N1J9E6"/>
<protein>
    <submittedName>
        <fullName evidence="3">Uncharacterized protein</fullName>
    </submittedName>
</protein>